<evidence type="ECO:0000313" key="2">
    <source>
        <dbReference type="EMBL" id="CDK12577.1"/>
    </source>
</evidence>
<dbReference type="InterPro" id="IPR036645">
    <property type="entry name" value="Elafin-like_sf"/>
</dbReference>
<feature type="domain" description="WAP" evidence="1">
    <location>
        <begin position="38"/>
        <end position="87"/>
    </location>
</feature>
<gene>
    <name evidence="2" type="primary">crustin-like-3</name>
</gene>
<reference evidence="2" key="2">
    <citation type="submission" date="2014-02" db="EMBL/GenBank/DDBJ databases">
        <title>The hermit crab's nose antennal transcriptomics.</title>
        <authorList>
            <person name="Groh K.C."/>
            <person name="Vogel H."/>
            <person name="Stensmyr M.C."/>
            <person name="Grosse-Wilde E."/>
            <person name="Hansson B.S."/>
        </authorList>
    </citation>
    <scope>NUCLEOTIDE SEQUENCE</scope>
    <source>
        <tissue evidence="2">Antennules</tissue>
    </source>
</reference>
<proteinExistence type="predicted"/>
<evidence type="ECO:0000259" key="1">
    <source>
        <dbReference type="PROSITE" id="PS51390"/>
    </source>
</evidence>
<dbReference type="Pfam" id="PF00095">
    <property type="entry name" value="WAP"/>
    <property type="match status" value="1"/>
</dbReference>
<dbReference type="GO" id="GO:0030414">
    <property type="term" value="F:peptidase inhibitor activity"/>
    <property type="evidence" value="ECO:0007669"/>
    <property type="project" value="InterPro"/>
</dbReference>
<dbReference type="GO" id="GO:0005576">
    <property type="term" value="C:extracellular region"/>
    <property type="evidence" value="ECO:0007669"/>
    <property type="project" value="InterPro"/>
</dbReference>
<dbReference type="EMBL" id="HABY01000048">
    <property type="protein sequence ID" value="CDK12577.1"/>
    <property type="molecule type" value="Transcribed_RNA"/>
</dbReference>
<accession>W6MEV1</accession>
<organism evidence="2">
    <name type="scientific">Coenobita clypeatus</name>
    <dbReference type="NCBI Taxonomy" id="474045"/>
    <lineage>
        <taxon>Eukaryota</taxon>
        <taxon>Metazoa</taxon>
        <taxon>Ecdysozoa</taxon>
        <taxon>Arthropoda</taxon>
        <taxon>Crustacea</taxon>
        <taxon>Multicrustacea</taxon>
        <taxon>Malacostraca</taxon>
        <taxon>Eumalacostraca</taxon>
        <taxon>Eucarida</taxon>
        <taxon>Decapoda</taxon>
        <taxon>Pleocyemata</taxon>
        <taxon>Anomura</taxon>
        <taxon>Paguroidea</taxon>
        <taxon>Coenobitidae</taxon>
        <taxon>Coenobita</taxon>
    </lineage>
</organism>
<sequence>GGSIGSGPIGPPGCRYWCTRPDKEAYCCLRDDAPIIPVVEHLGSCPPIPETCTGSENREVCPHDGYCKTSEKCCFYRCYNRHACTPV</sequence>
<name>W6MEV1_9EUCA</name>
<dbReference type="PROSITE" id="PS51390">
    <property type="entry name" value="WAP"/>
    <property type="match status" value="1"/>
</dbReference>
<protein>
    <submittedName>
        <fullName evidence="2">Crustin-like-3 protein</fullName>
    </submittedName>
</protein>
<reference evidence="2" key="1">
    <citation type="submission" date="2013-06" db="EMBL/GenBank/DDBJ databases">
        <authorList>
            <person name="Groh K."/>
        </authorList>
    </citation>
    <scope>NUCLEOTIDE SEQUENCE</scope>
    <source>
        <tissue evidence="2">Antennules</tissue>
    </source>
</reference>
<dbReference type="SUPFAM" id="SSF57256">
    <property type="entry name" value="Elafin-like"/>
    <property type="match status" value="1"/>
</dbReference>
<dbReference type="InterPro" id="IPR008197">
    <property type="entry name" value="WAP_dom"/>
</dbReference>
<dbReference type="AlphaFoldDB" id="W6MEV1"/>
<feature type="non-terminal residue" evidence="2">
    <location>
        <position position="1"/>
    </location>
</feature>
<dbReference type="Gene3D" id="4.10.75.10">
    <property type="entry name" value="Elafin-like"/>
    <property type="match status" value="1"/>
</dbReference>